<feature type="region of interest" description="Disordered" evidence="1">
    <location>
        <begin position="528"/>
        <end position="551"/>
    </location>
</feature>
<evidence type="ECO:0000256" key="1">
    <source>
        <dbReference type="SAM" id="MobiDB-lite"/>
    </source>
</evidence>
<gene>
    <name evidence="2" type="ORF">SVXNc_0805</name>
</gene>
<evidence type="ECO:0000313" key="3">
    <source>
        <dbReference type="Proteomes" id="UP001218034"/>
    </source>
</evidence>
<name>A0ABY8CF49_9ARCH</name>
<evidence type="ECO:0000313" key="2">
    <source>
        <dbReference type="EMBL" id="WEL19812.1"/>
    </source>
</evidence>
<protein>
    <submittedName>
        <fullName evidence="2">Uncharacterized protein</fullName>
    </submittedName>
</protein>
<sequence>MSQNRLNQRRKNRSEGYPDLSKRVIRNLVLAATAVSLVSTASAIDINSSNALQYYGDNDLDFEVSENGDTKITNGGLNITGIANFTDSGISLYRPLSVESSGPLSVQNGIDLTGTGSNTIDSYSTFYLSTSGSPSDIVLDPSGVVGTTSTLDMGGNNITDIGGLQDCGANEFINGNGECEIDTDTDTDNQDLADVLSQGNSAGSNNIDLNSQDITNVNDIFVENNIEMTSENTNENSIDFSASRFLIYDSVNGQEELRVNRDGNVDVPNGDVRISDGALVSESSSTDSNWLQLRRSGSTKWNVYPDSGSTDALTFEDDGASGEVLRLKRGGNVEIPNGNLQMNGNRIEGVGGSNLNFGGNDDEDIQINVEAPGEYEVRRNGSRVYYVDDDLVLDSGNIDAGANDINNPGQVDGVDLDNPGNAITLSGSQYAVASGSIDDNEIADNTVDNSEIQNSGDFTFNRVSLNGRLDMISGKGSNNIYDDGDLVVDSDDSIEFADSGTTYMEIGTGASAGNTQISDTGEVTTQGRLDVNTDGGEISDDSGSSMDVQSNGNVVVTLG</sequence>
<proteinExistence type="predicted"/>
<organism evidence="2 3">
    <name type="scientific">Candidatus Nanohalococcus occultus</name>
    <dbReference type="NCBI Taxonomy" id="2978047"/>
    <lineage>
        <taxon>Archaea</taxon>
        <taxon>Candidatus Nanohalarchaeota</taxon>
        <taxon>Candidatus Nanohalarchaeota incertae sedis</taxon>
        <taxon>Candidatus Nanohalococcus</taxon>
    </lineage>
</organism>
<dbReference type="Proteomes" id="UP001218034">
    <property type="component" value="Chromosome"/>
</dbReference>
<keyword evidence="3" id="KW-1185">Reference proteome</keyword>
<dbReference type="EMBL" id="CP104395">
    <property type="protein sequence ID" value="WEL19812.1"/>
    <property type="molecule type" value="Genomic_DNA"/>
</dbReference>
<accession>A0ABY8CF49</accession>
<reference evidence="2 3" key="1">
    <citation type="submission" date="2022-09" db="EMBL/GenBank/DDBJ databases">
        <title>Xylan utilization by haloarchaea-nanohaloarchaea associations.</title>
        <authorList>
            <person name="Yakimov M."/>
        </authorList>
    </citation>
    <scope>NUCLEOTIDE SEQUENCE [LARGE SCALE GENOMIC DNA]</scope>
    <source>
        <strain evidence="2 3">SVXNc</strain>
    </source>
</reference>